<dbReference type="Proteomes" id="UP000249720">
    <property type="component" value="Unassembled WGS sequence"/>
</dbReference>
<gene>
    <name evidence="1" type="ORF">LX80_02034</name>
</gene>
<comment type="caution">
    <text evidence="1">The sequence shown here is derived from an EMBL/GenBank/DDBJ whole genome shotgun (WGS) entry which is preliminary data.</text>
</comment>
<sequence length="129" mass="15111">MKKMATIALFCIFLFGSTEAYQLLKLPLLVEHYLQHRSENPEISFLSFLKLHYNKKLIIDDDWQQDQQLPFKTQQSANAFMFGFVSMPSKPISVQVLVIPYSQKTFSIETQQVYSFTFLHDIFQPPRLA</sequence>
<evidence type="ECO:0000313" key="2">
    <source>
        <dbReference type="Proteomes" id="UP000249720"/>
    </source>
</evidence>
<dbReference type="OrthoDB" id="894042at2"/>
<keyword evidence="2" id="KW-1185">Reference proteome</keyword>
<accession>A0A2W7TEZ2</accession>
<protein>
    <submittedName>
        <fullName evidence="1">Uncharacterized protein</fullName>
    </submittedName>
</protein>
<reference evidence="1 2" key="1">
    <citation type="submission" date="2018-06" db="EMBL/GenBank/DDBJ databases">
        <title>Genomic Encyclopedia of Archaeal and Bacterial Type Strains, Phase II (KMG-II): from individual species to whole genera.</title>
        <authorList>
            <person name="Goeker M."/>
        </authorList>
    </citation>
    <scope>NUCLEOTIDE SEQUENCE [LARGE SCALE GENOMIC DNA]</scope>
    <source>
        <strain evidence="1 2">DSM 23241</strain>
    </source>
</reference>
<organism evidence="1 2">
    <name type="scientific">Hydrotalea sandarakina</name>
    <dbReference type="NCBI Taxonomy" id="1004304"/>
    <lineage>
        <taxon>Bacteria</taxon>
        <taxon>Pseudomonadati</taxon>
        <taxon>Bacteroidota</taxon>
        <taxon>Chitinophagia</taxon>
        <taxon>Chitinophagales</taxon>
        <taxon>Chitinophagaceae</taxon>
        <taxon>Hydrotalea</taxon>
    </lineage>
</organism>
<dbReference type="AlphaFoldDB" id="A0A2W7TEZ2"/>
<name>A0A2W7TEZ2_9BACT</name>
<dbReference type="EMBL" id="QKZV01000006">
    <property type="protein sequence ID" value="PZX61872.1"/>
    <property type="molecule type" value="Genomic_DNA"/>
</dbReference>
<dbReference type="RefSeq" id="WP_111295985.1">
    <property type="nucleotide sequence ID" value="NZ_QKZV01000006.1"/>
</dbReference>
<proteinExistence type="predicted"/>
<evidence type="ECO:0000313" key="1">
    <source>
        <dbReference type="EMBL" id="PZX61872.1"/>
    </source>
</evidence>